<dbReference type="Gene3D" id="1.10.10.10">
    <property type="entry name" value="Winged helix-like DNA-binding domain superfamily/Winged helix DNA-binding domain"/>
    <property type="match status" value="1"/>
</dbReference>
<protein>
    <submittedName>
        <fullName evidence="1">Rrf2 family transcriptional regulator</fullName>
    </submittedName>
</protein>
<dbReference type="InterPro" id="IPR036390">
    <property type="entry name" value="WH_DNA-bd_sf"/>
</dbReference>
<dbReference type="OrthoDB" id="9808360at2"/>
<dbReference type="SUPFAM" id="SSF46785">
    <property type="entry name" value="Winged helix' DNA-binding domain"/>
    <property type="match status" value="1"/>
</dbReference>
<dbReference type="GO" id="GO:0003700">
    <property type="term" value="F:DNA-binding transcription factor activity"/>
    <property type="evidence" value="ECO:0007669"/>
    <property type="project" value="TreeGrafter"/>
</dbReference>
<organism evidence="1 2">
    <name type="scientific">Aeriscardovia aeriphila</name>
    <dbReference type="NCBI Taxonomy" id="218139"/>
    <lineage>
        <taxon>Bacteria</taxon>
        <taxon>Bacillati</taxon>
        <taxon>Actinomycetota</taxon>
        <taxon>Actinomycetes</taxon>
        <taxon>Bifidobacteriales</taxon>
        <taxon>Bifidobacteriaceae</taxon>
        <taxon>Aeriscardovia</taxon>
    </lineage>
</organism>
<dbReference type="AlphaFoldDB" id="A0A261FCN2"/>
<dbReference type="RefSeq" id="WP_094689239.1">
    <property type="nucleotide sequence ID" value="NZ_JACBYZ010000001.1"/>
</dbReference>
<comment type="caution">
    <text evidence="1">The sequence shown here is derived from an EMBL/GenBank/DDBJ whole genome shotgun (WGS) entry which is preliminary data.</text>
</comment>
<accession>A0A261FCN2</accession>
<dbReference type="PROSITE" id="PS51197">
    <property type="entry name" value="HTH_RRF2_2"/>
    <property type="match status" value="1"/>
</dbReference>
<evidence type="ECO:0000313" key="2">
    <source>
        <dbReference type="Proteomes" id="UP000228976"/>
    </source>
</evidence>
<name>A0A261FCN2_9BIFI</name>
<gene>
    <name evidence="1" type="ORF">AEAE_0114</name>
</gene>
<keyword evidence="2" id="KW-1185">Reference proteome</keyword>
<evidence type="ECO:0000313" key="1">
    <source>
        <dbReference type="EMBL" id="OZG56805.1"/>
    </source>
</evidence>
<dbReference type="PANTHER" id="PTHR33221">
    <property type="entry name" value="WINGED HELIX-TURN-HELIX TRANSCRIPTIONAL REGULATOR, RRF2 FAMILY"/>
    <property type="match status" value="1"/>
</dbReference>
<proteinExistence type="predicted"/>
<sequence length="170" mass="18928">MRIGKPFENSVYVLLMLGSQVENKPVKSSVFSTLLGVSDSSLKKTLRRLVTAGFIQSSATRDGGYTLATPLEEITLGDVCRVMEGDPVVDIPHEDLASHIFSDSLHHSQSILNDALHDGADAFVEKLRKVKLSDLLISETGGELHCDWQDVLSNRDHPRRFDHRRFDSRA</sequence>
<reference evidence="1 2" key="1">
    <citation type="journal article" date="2017" name="BMC Genomics">
        <title>Comparative genomic and phylogenomic analyses of the Bifidobacteriaceae family.</title>
        <authorList>
            <person name="Lugli G.A."/>
            <person name="Milani C."/>
            <person name="Turroni F."/>
            <person name="Duranti S."/>
            <person name="Mancabelli L."/>
            <person name="Mangifesta M."/>
            <person name="Ferrario C."/>
            <person name="Modesto M."/>
            <person name="Mattarelli P."/>
            <person name="Jiri K."/>
            <person name="van Sinderen D."/>
            <person name="Ventura M."/>
        </authorList>
    </citation>
    <scope>NUCLEOTIDE SEQUENCE [LARGE SCALE GENOMIC DNA]</scope>
    <source>
        <strain evidence="1 2">LMG 21773</strain>
    </source>
</reference>
<dbReference type="EMBL" id="MWWU01000001">
    <property type="protein sequence ID" value="OZG56805.1"/>
    <property type="molecule type" value="Genomic_DNA"/>
</dbReference>
<dbReference type="Pfam" id="PF02082">
    <property type="entry name" value="Rrf2"/>
    <property type="match status" value="1"/>
</dbReference>
<dbReference type="InterPro" id="IPR000944">
    <property type="entry name" value="Tscrpt_reg_Rrf2"/>
</dbReference>
<dbReference type="InterPro" id="IPR036388">
    <property type="entry name" value="WH-like_DNA-bd_sf"/>
</dbReference>
<dbReference type="PANTHER" id="PTHR33221:SF15">
    <property type="entry name" value="HTH-TYPE TRANSCRIPTIONAL REGULATOR YWGB-RELATED"/>
    <property type="match status" value="1"/>
</dbReference>
<dbReference type="Proteomes" id="UP000228976">
    <property type="component" value="Unassembled WGS sequence"/>
</dbReference>
<dbReference type="GO" id="GO:0005829">
    <property type="term" value="C:cytosol"/>
    <property type="evidence" value="ECO:0007669"/>
    <property type="project" value="TreeGrafter"/>
</dbReference>